<dbReference type="RefSeq" id="WP_284393498.1">
    <property type="nucleotide sequence ID" value="NZ_BSNG01000003.1"/>
</dbReference>
<accession>A0ABQ5UKX3</accession>
<dbReference type="EMBL" id="BSNG01000003">
    <property type="protein sequence ID" value="GLQ11830.1"/>
    <property type="molecule type" value="Genomic_DNA"/>
</dbReference>
<reference evidence="3" key="2">
    <citation type="submission" date="2023-01" db="EMBL/GenBank/DDBJ databases">
        <title>Draft genome sequence of Devosia yakushimensis strain NBRC 103855.</title>
        <authorList>
            <person name="Sun Q."/>
            <person name="Mori K."/>
        </authorList>
    </citation>
    <scope>NUCLEOTIDE SEQUENCE</scope>
    <source>
        <strain evidence="3">NBRC 103855</strain>
    </source>
</reference>
<organism evidence="3 4">
    <name type="scientific">Devosia yakushimensis</name>
    <dbReference type="NCBI Taxonomy" id="470028"/>
    <lineage>
        <taxon>Bacteria</taxon>
        <taxon>Pseudomonadati</taxon>
        <taxon>Pseudomonadota</taxon>
        <taxon>Alphaproteobacteria</taxon>
        <taxon>Hyphomicrobiales</taxon>
        <taxon>Devosiaceae</taxon>
        <taxon>Devosia</taxon>
    </lineage>
</organism>
<feature type="domain" description="Cytochrome c oxidase subunit IV bacterial aa3 type" evidence="2">
    <location>
        <begin position="17"/>
        <end position="51"/>
    </location>
</feature>
<sequence>MAASKHEPLPPLREESPMDYAQHEATYSGFVTVTKYTILGIAIMMVGLYFAIIADQPVLGLVLILASFVVPPIMGILSKK</sequence>
<dbReference type="Pfam" id="PF07835">
    <property type="entry name" value="COX4_pro_2"/>
    <property type="match status" value="1"/>
</dbReference>
<reference evidence="3" key="1">
    <citation type="journal article" date="2014" name="Int. J. Syst. Evol. Microbiol.">
        <title>Complete genome of a new Firmicutes species belonging to the dominant human colonic microbiota ('Ruminococcus bicirculans') reveals two chromosomes and a selective capacity to utilize plant glucans.</title>
        <authorList>
            <consortium name="NISC Comparative Sequencing Program"/>
            <person name="Wegmann U."/>
            <person name="Louis P."/>
            <person name="Goesmann A."/>
            <person name="Henrissat B."/>
            <person name="Duncan S.H."/>
            <person name="Flint H.J."/>
        </authorList>
    </citation>
    <scope>NUCLEOTIDE SEQUENCE</scope>
    <source>
        <strain evidence="3">NBRC 103855</strain>
    </source>
</reference>
<gene>
    <name evidence="3" type="ORF">GCM10007913_37620</name>
</gene>
<dbReference type="InterPro" id="IPR036596">
    <property type="entry name" value="Cyt-C_aa3_sf"/>
</dbReference>
<keyword evidence="1" id="KW-1133">Transmembrane helix</keyword>
<evidence type="ECO:0000313" key="3">
    <source>
        <dbReference type="EMBL" id="GLQ11830.1"/>
    </source>
</evidence>
<feature type="transmembrane region" description="Helical" evidence="1">
    <location>
        <begin position="58"/>
        <end position="77"/>
    </location>
</feature>
<keyword evidence="1" id="KW-0472">Membrane</keyword>
<dbReference type="InterPro" id="IPR012422">
    <property type="entry name" value="Cyt_c_oxidase_su4_bac-aa3"/>
</dbReference>
<dbReference type="SUPFAM" id="SSF81469">
    <property type="entry name" value="Bacterial aa3 type cytochrome c oxidase subunit IV"/>
    <property type="match status" value="1"/>
</dbReference>
<protein>
    <recommendedName>
        <fullName evidence="2">Cytochrome c oxidase subunit IV bacterial aa3 type domain-containing protein</fullName>
    </recommendedName>
</protein>
<name>A0ABQ5UKX3_9HYPH</name>
<keyword evidence="1" id="KW-0812">Transmembrane</keyword>
<evidence type="ECO:0000259" key="2">
    <source>
        <dbReference type="Pfam" id="PF07835"/>
    </source>
</evidence>
<dbReference type="Gene3D" id="1.20.5.160">
    <property type="entry name" value="Bacterial aa3 type cytochrome c oxidase subunit IV"/>
    <property type="match status" value="1"/>
</dbReference>
<comment type="caution">
    <text evidence="3">The sequence shown here is derived from an EMBL/GenBank/DDBJ whole genome shotgun (WGS) entry which is preliminary data.</text>
</comment>
<evidence type="ECO:0000256" key="1">
    <source>
        <dbReference type="SAM" id="Phobius"/>
    </source>
</evidence>
<feature type="transmembrane region" description="Helical" evidence="1">
    <location>
        <begin position="33"/>
        <end position="52"/>
    </location>
</feature>
<dbReference type="Proteomes" id="UP001161406">
    <property type="component" value="Unassembled WGS sequence"/>
</dbReference>
<proteinExistence type="predicted"/>
<evidence type="ECO:0000313" key="4">
    <source>
        <dbReference type="Proteomes" id="UP001161406"/>
    </source>
</evidence>
<keyword evidence="4" id="KW-1185">Reference proteome</keyword>